<organism evidence="11">
    <name type="scientific">Micromonas pusilla</name>
    <name type="common">Picoplanktonic green alga</name>
    <name type="synonym">Chromulina pusilla</name>
    <dbReference type="NCBI Taxonomy" id="38833"/>
    <lineage>
        <taxon>Eukaryota</taxon>
        <taxon>Viridiplantae</taxon>
        <taxon>Chlorophyta</taxon>
        <taxon>Mamiellophyceae</taxon>
        <taxon>Mamiellales</taxon>
        <taxon>Mamiellaceae</taxon>
        <taxon>Micromonas</taxon>
    </lineage>
</organism>
<dbReference type="InterPro" id="IPR020069">
    <property type="entry name" value="Ribosomal_bL9_C"/>
</dbReference>
<dbReference type="InterPro" id="IPR020594">
    <property type="entry name" value="Ribosomal_bL9_bac/chp"/>
</dbReference>
<dbReference type="AlphaFoldDB" id="A0A7R9TBD8"/>
<dbReference type="InterPro" id="IPR000244">
    <property type="entry name" value="Ribosomal_bL9"/>
</dbReference>
<dbReference type="HAMAP" id="MF_00503">
    <property type="entry name" value="Ribosomal_bL9"/>
    <property type="match status" value="1"/>
</dbReference>
<dbReference type="Pfam" id="PF01281">
    <property type="entry name" value="Ribosomal_L9_N"/>
    <property type="match status" value="1"/>
</dbReference>
<dbReference type="GO" id="GO:0005840">
    <property type="term" value="C:ribosome"/>
    <property type="evidence" value="ECO:0007669"/>
    <property type="project" value="UniProtKB-KW"/>
</dbReference>
<feature type="domain" description="Ribosomal protein L9" evidence="9">
    <location>
        <begin position="53"/>
        <end position="97"/>
    </location>
</feature>
<gene>
    <name evidence="11" type="ORF">MPUS1402_LOCUS2420</name>
</gene>
<keyword evidence="2" id="KW-0699">rRNA-binding</keyword>
<evidence type="ECO:0000256" key="5">
    <source>
        <dbReference type="ARBA" id="ARBA00023274"/>
    </source>
</evidence>
<sequence length="199" mass="20446">MTTIANAGFATFTGLKAAPTRTAAKAAAAAVPRAGGRVSLVVQANKKVAKKANVVLVKDEPNLGKAGDLVEVSLGFFRNHLEPMGKAKQATAEILAEVEANAAAEVAAKTAEQAGAKAIATALSTIGTFKVKKTVGEDGKIFGSVTAADVVEAVEMQTSKTLDKKAVNVPDISEVGTYEITVKLHPEVTGTFKLAVEKA</sequence>
<feature type="domain" description="Large ribosomal subunit protein bL9 C-terminal" evidence="10">
    <location>
        <begin position="116"/>
        <end position="197"/>
    </location>
</feature>
<comment type="similarity">
    <text evidence="1">Belongs to the bacterial ribosomal protein bL9 family.</text>
</comment>
<keyword evidence="3" id="KW-0694">RNA-binding</keyword>
<dbReference type="EMBL" id="HBDY01003203">
    <property type="protein sequence ID" value="CAD8230701.1"/>
    <property type="molecule type" value="Transcribed_RNA"/>
</dbReference>
<dbReference type="GO" id="GO:0003735">
    <property type="term" value="F:structural constituent of ribosome"/>
    <property type="evidence" value="ECO:0007669"/>
    <property type="project" value="InterPro"/>
</dbReference>
<evidence type="ECO:0000256" key="6">
    <source>
        <dbReference type="ARBA" id="ARBA00031047"/>
    </source>
</evidence>
<proteinExistence type="inferred from homology"/>
<evidence type="ECO:0000256" key="4">
    <source>
        <dbReference type="ARBA" id="ARBA00022980"/>
    </source>
</evidence>
<dbReference type="Pfam" id="PF03948">
    <property type="entry name" value="Ribosomal_L9_C"/>
    <property type="match status" value="1"/>
</dbReference>
<name>A0A7R9TBD8_MICPS</name>
<dbReference type="Gene3D" id="3.10.430.100">
    <property type="entry name" value="Ribosomal protein L9, C-terminal domain"/>
    <property type="match status" value="1"/>
</dbReference>
<evidence type="ECO:0000256" key="1">
    <source>
        <dbReference type="ARBA" id="ARBA00010605"/>
    </source>
</evidence>
<evidence type="ECO:0000256" key="7">
    <source>
        <dbReference type="ARBA" id="ARBA00035193"/>
    </source>
</evidence>
<dbReference type="InterPro" id="IPR020070">
    <property type="entry name" value="Ribosomal_bL9_N"/>
</dbReference>
<evidence type="ECO:0000313" key="11">
    <source>
        <dbReference type="EMBL" id="CAD8230701.1"/>
    </source>
</evidence>
<dbReference type="NCBIfam" id="TIGR00158">
    <property type="entry name" value="L9"/>
    <property type="match status" value="1"/>
</dbReference>
<dbReference type="SUPFAM" id="SSF55653">
    <property type="entry name" value="Ribosomal protein L9 C-domain"/>
    <property type="match status" value="1"/>
</dbReference>
<keyword evidence="4" id="KW-0689">Ribosomal protein</keyword>
<dbReference type="SUPFAM" id="SSF55658">
    <property type="entry name" value="L9 N-domain-like"/>
    <property type="match status" value="1"/>
</dbReference>
<evidence type="ECO:0000256" key="3">
    <source>
        <dbReference type="ARBA" id="ARBA00022884"/>
    </source>
</evidence>
<keyword evidence="5" id="KW-0687">Ribonucleoprotein</keyword>
<reference evidence="11" key="1">
    <citation type="submission" date="2021-01" db="EMBL/GenBank/DDBJ databases">
        <authorList>
            <person name="Corre E."/>
            <person name="Pelletier E."/>
            <person name="Niang G."/>
            <person name="Scheremetjew M."/>
            <person name="Finn R."/>
            <person name="Kale V."/>
            <person name="Holt S."/>
            <person name="Cochrane G."/>
            <person name="Meng A."/>
            <person name="Brown T."/>
            <person name="Cohen L."/>
        </authorList>
    </citation>
    <scope>NUCLEOTIDE SEQUENCE</scope>
    <source>
        <strain evidence="11">RCC1614</strain>
    </source>
</reference>
<dbReference type="InterPro" id="IPR009027">
    <property type="entry name" value="Ribosomal_bL9/RNase_H1_N"/>
</dbReference>
<dbReference type="GO" id="GO:0019843">
    <property type="term" value="F:rRNA binding"/>
    <property type="evidence" value="ECO:0007669"/>
    <property type="project" value="UniProtKB-KW"/>
</dbReference>
<evidence type="ECO:0000256" key="8">
    <source>
        <dbReference type="ARBA" id="ARBA00035427"/>
    </source>
</evidence>
<dbReference type="PANTHER" id="PTHR21368">
    <property type="entry name" value="50S RIBOSOMAL PROTEIN L9"/>
    <property type="match status" value="1"/>
</dbReference>
<dbReference type="GO" id="GO:1990904">
    <property type="term" value="C:ribonucleoprotein complex"/>
    <property type="evidence" value="ECO:0007669"/>
    <property type="project" value="UniProtKB-KW"/>
</dbReference>
<dbReference type="InterPro" id="IPR036791">
    <property type="entry name" value="Ribosomal_bL9_C_sf"/>
</dbReference>
<dbReference type="Gene3D" id="3.40.5.10">
    <property type="entry name" value="Ribosomal protein L9, N-terminal domain"/>
    <property type="match status" value="1"/>
</dbReference>
<accession>A0A7R9TBD8</accession>
<evidence type="ECO:0000259" key="9">
    <source>
        <dbReference type="Pfam" id="PF01281"/>
    </source>
</evidence>
<evidence type="ECO:0000259" key="10">
    <source>
        <dbReference type="Pfam" id="PF03948"/>
    </source>
</evidence>
<evidence type="ECO:0000256" key="2">
    <source>
        <dbReference type="ARBA" id="ARBA00022730"/>
    </source>
</evidence>
<dbReference type="InterPro" id="IPR036935">
    <property type="entry name" value="Ribosomal_bL9_N_sf"/>
</dbReference>
<dbReference type="GO" id="GO:0006412">
    <property type="term" value="P:translation"/>
    <property type="evidence" value="ECO:0007669"/>
    <property type="project" value="InterPro"/>
</dbReference>
<protein>
    <recommendedName>
        <fullName evidence="7">Large ribosomal subunit protein bL9c</fullName>
    </recommendedName>
    <alternativeName>
        <fullName evidence="8">50S ribosomal protein L9, chloroplastic</fullName>
    </alternativeName>
    <alternativeName>
        <fullName evidence="6">CL9</fullName>
    </alternativeName>
</protein>